<dbReference type="RefSeq" id="WP_246016191.1">
    <property type="nucleotide sequence ID" value="NZ_CP144375.1"/>
</dbReference>
<dbReference type="InterPro" id="IPR000182">
    <property type="entry name" value="GNAT_dom"/>
</dbReference>
<organism evidence="4 5">
    <name type="scientific">Kutzneria buriramensis</name>
    <dbReference type="NCBI Taxonomy" id="1045776"/>
    <lineage>
        <taxon>Bacteria</taxon>
        <taxon>Bacillati</taxon>
        <taxon>Actinomycetota</taxon>
        <taxon>Actinomycetes</taxon>
        <taxon>Pseudonocardiales</taxon>
        <taxon>Pseudonocardiaceae</taxon>
        <taxon>Kutzneria</taxon>
    </lineage>
</organism>
<dbReference type="PROSITE" id="PS51186">
    <property type="entry name" value="GNAT"/>
    <property type="match status" value="1"/>
</dbReference>
<dbReference type="InterPro" id="IPR050832">
    <property type="entry name" value="Bact_Acetyltransf"/>
</dbReference>
<dbReference type="GO" id="GO:0016747">
    <property type="term" value="F:acyltransferase activity, transferring groups other than amino-acyl groups"/>
    <property type="evidence" value="ECO:0007669"/>
    <property type="project" value="InterPro"/>
</dbReference>
<evidence type="ECO:0000313" key="5">
    <source>
        <dbReference type="Proteomes" id="UP000256269"/>
    </source>
</evidence>
<evidence type="ECO:0000256" key="2">
    <source>
        <dbReference type="ARBA" id="ARBA00023315"/>
    </source>
</evidence>
<dbReference type="InterPro" id="IPR016181">
    <property type="entry name" value="Acyl_CoA_acyltransferase"/>
</dbReference>
<dbReference type="SUPFAM" id="SSF55729">
    <property type="entry name" value="Acyl-CoA N-acyltransferases (Nat)"/>
    <property type="match status" value="1"/>
</dbReference>
<dbReference type="PANTHER" id="PTHR43877">
    <property type="entry name" value="AMINOALKYLPHOSPHONATE N-ACETYLTRANSFERASE-RELATED-RELATED"/>
    <property type="match status" value="1"/>
</dbReference>
<keyword evidence="1 4" id="KW-0808">Transferase</keyword>
<name>A0A3E0GXE6_9PSEU</name>
<evidence type="ECO:0000256" key="1">
    <source>
        <dbReference type="ARBA" id="ARBA00022679"/>
    </source>
</evidence>
<reference evidence="4 5" key="1">
    <citation type="submission" date="2018-08" db="EMBL/GenBank/DDBJ databases">
        <title>Genomic Encyclopedia of Archaeal and Bacterial Type Strains, Phase II (KMG-II): from individual species to whole genera.</title>
        <authorList>
            <person name="Goeker M."/>
        </authorList>
    </citation>
    <scope>NUCLEOTIDE SEQUENCE [LARGE SCALE GENOMIC DNA]</scope>
    <source>
        <strain evidence="4 5">DSM 45791</strain>
    </source>
</reference>
<sequence length="159" mass="17329">MTIIEHRPWDDPAGVYLRERQHLEILDRYDGVDTEPGVHPSAADVAVFMIAFDDAGTPLGCGGLRRLDATSAEVKRMYVEPAARGTGVATAVLRALEQTAVDRGWTTVRLETGTGQPDAVRFYEREGYVAIPLYGDYVGAELSLCYERVLSSGAPADAR</sequence>
<accession>A0A3E0GXE6</accession>
<proteinExistence type="predicted"/>
<gene>
    <name evidence="4" type="ORF">BCF44_121160</name>
</gene>
<dbReference type="Proteomes" id="UP000256269">
    <property type="component" value="Unassembled WGS sequence"/>
</dbReference>
<dbReference type="CDD" id="cd04301">
    <property type="entry name" value="NAT_SF"/>
    <property type="match status" value="1"/>
</dbReference>
<dbReference type="AlphaFoldDB" id="A0A3E0GXE6"/>
<comment type="caution">
    <text evidence="4">The sequence shown here is derived from an EMBL/GenBank/DDBJ whole genome shotgun (WGS) entry which is preliminary data.</text>
</comment>
<dbReference type="Pfam" id="PF00583">
    <property type="entry name" value="Acetyltransf_1"/>
    <property type="match status" value="1"/>
</dbReference>
<evidence type="ECO:0000313" key="4">
    <source>
        <dbReference type="EMBL" id="REH32611.1"/>
    </source>
</evidence>
<dbReference type="Gene3D" id="3.40.630.30">
    <property type="match status" value="1"/>
</dbReference>
<keyword evidence="2" id="KW-0012">Acyltransferase</keyword>
<evidence type="ECO:0000259" key="3">
    <source>
        <dbReference type="PROSITE" id="PS51186"/>
    </source>
</evidence>
<feature type="domain" description="N-acetyltransferase" evidence="3">
    <location>
        <begin position="1"/>
        <end position="151"/>
    </location>
</feature>
<keyword evidence="5" id="KW-1185">Reference proteome</keyword>
<protein>
    <submittedName>
        <fullName evidence="4">Acetyltransferase (GNAT) family protein</fullName>
    </submittedName>
</protein>
<dbReference type="PANTHER" id="PTHR43877:SF2">
    <property type="entry name" value="AMINOALKYLPHOSPHONATE N-ACETYLTRANSFERASE-RELATED"/>
    <property type="match status" value="1"/>
</dbReference>
<dbReference type="EMBL" id="QUNO01000021">
    <property type="protein sequence ID" value="REH32611.1"/>
    <property type="molecule type" value="Genomic_DNA"/>
</dbReference>